<accession>A0A2K9LRJ6</accession>
<dbReference type="InterPro" id="IPR019647">
    <property type="entry name" value="PhoP_reg_network_YrbL"/>
</dbReference>
<evidence type="ECO:0000313" key="1">
    <source>
        <dbReference type="EMBL" id="AUM13444.1"/>
    </source>
</evidence>
<dbReference type="KEGG" id="kak:Kalk_13885"/>
<evidence type="ECO:0000313" key="2">
    <source>
        <dbReference type="Proteomes" id="UP000235116"/>
    </source>
</evidence>
<dbReference type="OrthoDB" id="595236at2"/>
<reference evidence="2" key="1">
    <citation type="submission" date="2017-08" db="EMBL/GenBank/DDBJ databases">
        <title>Direct submision.</title>
        <authorList>
            <person name="Kim S.-J."/>
            <person name="Rhee S.-K."/>
        </authorList>
    </citation>
    <scope>NUCLEOTIDE SEQUENCE [LARGE SCALE GENOMIC DNA]</scope>
    <source>
        <strain evidence="2">GI5</strain>
    </source>
</reference>
<dbReference type="AlphaFoldDB" id="A0A2K9LRJ6"/>
<dbReference type="RefSeq" id="WP_101894822.1">
    <property type="nucleotide sequence ID" value="NZ_CP022684.1"/>
</dbReference>
<organism evidence="1 2">
    <name type="scientific">Ketobacter alkanivorans</name>
    <dbReference type="NCBI Taxonomy" id="1917421"/>
    <lineage>
        <taxon>Bacteria</taxon>
        <taxon>Pseudomonadati</taxon>
        <taxon>Pseudomonadota</taxon>
        <taxon>Gammaproteobacteria</taxon>
        <taxon>Pseudomonadales</taxon>
        <taxon>Ketobacteraceae</taxon>
        <taxon>Ketobacter</taxon>
    </lineage>
</organism>
<proteinExistence type="predicted"/>
<gene>
    <name evidence="1" type="ORF">Kalk_13885</name>
</gene>
<dbReference type="EMBL" id="CP022684">
    <property type="protein sequence ID" value="AUM13444.1"/>
    <property type="molecule type" value="Genomic_DNA"/>
</dbReference>
<dbReference type="Proteomes" id="UP000235116">
    <property type="component" value="Chromosome"/>
</dbReference>
<dbReference type="Pfam" id="PF10707">
    <property type="entry name" value="YrbL-PhoP_reg"/>
    <property type="match status" value="1"/>
</dbReference>
<name>A0A2K9LRJ6_9GAMM</name>
<keyword evidence="2" id="KW-1185">Reference proteome</keyword>
<protein>
    <submittedName>
        <fullName evidence="1">Uncharacterized protein</fullName>
    </submittedName>
</protein>
<sequence length="234" mass="27288">MTLMLSSQRPFAQGGNRLCFVHPKHPDRCVKVRRPDFSLEARRRKKGFPKNLKPLSSFDDNLEEFHVMQQLEQQFGMPIFNLISRCYGFEDTDMGRGLTSELIRDHSGHISHTLKQYLWDHDHTEDSQHAVNTFCNQWIDLGVPSRDLLLHNIVAQRNHKGLIVRLVLIDGLGNQNILPMWLQPLTLRRNKARRKTENLRERIEALVNQRGADTFPGFHGQLFHEGVEDKDHEQ</sequence>